<gene>
    <name evidence="5" type="primary">CXCL9</name>
</gene>
<feature type="domain" description="Chemokine interleukin-8-like" evidence="4">
    <location>
        <begin position="72"/>
        <end position="131"/>
    </location>
</feature>
<feature type="compositionally biased region" description="Basic residues" evidence="2">
    <location>
        <begin position="161"/>
        <end position="181"/>
    </location>
</feature>
<dbReference type="GO" id="GO:0005615">
    <property type="term" value="C:extracellular space"/>
    <property type="evidence" value="ECO:0007669"/>
    <property type="project" value="UniProtKB-KW"/>
</dbReference>
<evidence type="ECO:0000256" key="3">
    <source>
        <dbReference type="SAM" id="SignalP"/>
    </source>
</evidence>
<evidence type="ECO:0000313" key="6">
    <source>
        <dbReference type="Proteomes" id="UP000265140"/>
    </source>
</evidence>
<evidence type="ECO:0000256" key="1">
    <source>
        <dbReference type="ARBA" id="ARBA00022514"/>
    </source>
</evidence>
<dbReference type="GO" id="GO:0006955">
    <property type="term" value="P:immune response"/>
    <property type="evidence" value="ECO:0007669"/>
    <property type="project" value="InterPro"/>
</dbReference>
<name>A0A6Q2YTQ3_ESOLU</name>
<proteinExistence type="predicted"/>
<dbReference type="Gene3D" id="2.40.50.40">
    <property type="match status" value="1"/>
</dbReference>
<reference evidence="5" key="3">
    <citation type="submission" date="2025-08" db="UniProtKB">
        <authorList>
            <consortium name="Ensembl"/>
        </authorList>
    </citation>
    <scope>IDENTIFICATION</scope>
</reference>
<dbReference type="SMART" id="SM00199">
    <property type="entry name" value="SCY"/>
    <property type="match status" value="1"/>
</dbReference>
<dbReference type="GeneTree" id="ENSGT00600000085077"/>
<dbReference type="Bgee" id="ENSELUG00000032297">
    <property type="expression patterns" value="Expressed in spleen and 14 other cell types or tissues"/>
</dbReference>
<dbReference type="InterPro" id="IPR001811">
    <property type="entry name" value="Chemokine_IL8-like_dom"/>
</dbReference>
<feature type="signal peptide" evidence="3">
    <location>
        <begin position="1"/>
        <end position="22"/>
    </location>
</feature>
<reference evidence="6" key="1">
    <citation type="journal article" date="2014" name="PLoS ONE">
        <title>The genome and linkage map of the northern pike (Esox lucius): conserved synteny revealed between the salmonid sister group and the Neoteleostei.</title>
        <authorList>
            <person name="Rondeau E.B."/>
            <person name="Minkley D.R."/>
            <person name="Leong J.S."/>
            <person name="Messmer A.M."/>
            <person name="Jantzen J.R."/>
            <person name="von Schalburg K.R."/>
            <person name="Lemon C."/>
            <person name="Bird N.H."/>
            <person name="Koop B.F."/>
        </authorList>
    </citation>
    <scope>NUCLEOTIDE SEQUENCE</scope>
</reference>
<dbReference type="FunCoup" id="A0A6Q2YTQ3">
    <property type="interactions" value="154"/>
</dbReference>
<accession>A0A6Q2YTQ3</accession>
<feature type="region of interest" description="Disordered" evidence="2">
    <location>
        <begin position="142"/>
        <end position="181"/>
    </location>
</feature>
<reference evidence="5" key="2">
    <citation type="submission" date="2020-02" db="EMBL/GenBank/DDBJ databases">
        <title>Esox lucius (northern pike) genome, fEsoLuc1, primary haplotype.</title>
        <authorList>
            <person name="Myers G."/>
            <person name="Karagic N."/>
            <person name="Meyer A."/>
            <person name="Pippel M."/>
            <person name="Reichard M."/>
            <person name="Winkler S."/>
            <person name="Tracey A."/>
            <person name="Sims Y."/>
            <person name="Howe K."/>
            <person name="Rhie A."/>
            <person name="Formenti G."/>
            <person name="Durbin R."/>
            <person name="Fedrigo O."/>
            <person name="Jarvis E.D."/>
        </authorList>
    </citation>
    <scope>NUCLEOTIDE SEQUENCE [LARGE SCALE GENOMIC DNA]</scope>
</reference>
<evidence type="ECO:0000256" key="2">
    <source>
        <dbReference type="SAM" id="MobiDB-lite"/>
    </source>
</evidence>
<keyword evidence="6" id="KW-1185">Reference proteome</keyword>
<evidence type="ECO:0000259" key="4">
    <source>
        <dbReference type="SMART" id="SM00199"/>
    </source>
</evidence>
<evidence type="ECO:0000313" key="5">
    <source>
        <dbReference type="Ensembl" id="ENSELUP00000068973.2"/>
    </source>
</evidence>
<keyword evidence="3" id="KW-0732">Signal</keyword>
<reference evidence="5" key="4">
    <citation type="submission" date="2025-09" db="UniProtKB">
        <authorList>
            <consortium name="Ensembl"/>
        </authorList>
    </citation>
    <scope>IDENTIFICATION</scope>
</reference>
<dbReference type="InterPro" id="IPR036048">
    <property type="entry name" value="Interleukin_8-like_sf"/>
</dbReference>
<organism evidence="5 6">
    <name type="scientific">Esox lucius</name>
    <name type="common">Northern pike</name>
    <dbReference type="NCBI Taxonomy" id="8010"/>
    <lineage>
        <taxon>Eukaryota</taxon>
        <taxon>Metazoa</taxon>
        <taxon>Chordata</taxon>
        <taxon>Craniata</taxon>
        <taxon>Vertebrata</taxon>
        <taxon>Euteleostomi</taxon>
        <taxon>Actinopterygii</taxon>
        <taxon>Neopterygii</taxon>
        <taxon>Teleostei</taxon>
        <taxon>Protacanthopterygii</taxon>
        <taxon>Esociformes</taxon>
        <taxon>Esocidae</taxon>
        <taxon>Esox</taxon>
    </lineage>
</organism>
<dbReference type="Pfam" id="PF00048">
    <property type="entry name" value="IL8"/>
    <property type="match status" value="1"/>
</dbReference>
<keyword evidence="1" id="KW-0202">Cytokine</keyword>
<sequence length="181" mass="20555">MEFSIHFLCLLASLSLYCVLLSVKLLHQQDDQMKILSNARRDQCTTLTTSISNYIGFVFVSTVQVSEGQFVPGRCECYNTNKRVTGQLSDLRVIPQSHTCTTDQIIVVMKTNKSVCVDPTGKLGKQLLRCWRNAKDKGVDVKRCLNRKKKDQSNQGQNPQKKTKPMRQPKLNRRRATPIPA</sequence>
<dbReference type="Ensembl" id="ENSELUT00000057086.2">
    <property type="protein sequence ID" value="ENSELUP00000068973.2"/>
    <property type="gene ID" value="ENSELUG00000032297.2"/>
</dbReference>
<dbReference type="AlphaFoldDB" id="A0A6Q2YTQ3"/>
<dbReference type="SUPFAM" id="SSF54117">
    <property type="entry name" value="Interleukin 8-like chemokines"/>
    <property type="match status" value="1"/>
</dbReference>
<dbReference type="GO" id="GO:0008009">
    <property type="term" value="F:chemokine activity"/>
    <property type="evidence" value="ECO:0007669"/>
    <property type="project" value="InterPro"/>
</dbReference>
<dbReference type="Proteomes" id="UP000265140">
    <property type="component" value="Chromosome 6"/>
</dbReference>
<protein>
    <recommendedName>
        <fullName evidence="4">Chemokine interleukin-8-like domain-containing protein</fullName>
    </recommendedName>
</protein>
<feature type="chain" id="PRO_5044328143" description="Chemokine interleukin-8-like domain-containing protein" evidence="3">
    <location>
        <begin position="23"/>
        <end position="181"/>
    </location>
</feature>
<dbReference type="InParanoid" id="A0A6Q2YTQ3"/>